<sequence length="106" mass="11911">MSGPEKDADNIISRALVEDFREVRDARLQQLHPPVRVQIAGVAKVFCRDTATLDLRIETAAGLLYLSSTPCIVMDGNDDDVLLGRKTMQDIGIDIDRLFEHLLYRV</sequence>
<comment type="caution">
    <text evidence="1">The sequence shown here is derived from an EMBL/GenBank/DDBJ whole genome shotgun (WGS) entry which is preliminary data.</text>
</comment>
<name>A0A8T1VUL2_9STRA</name>
<dbReference type="OrthoDB" id="166697at2759"/>
<evidence type="ECO:0000313" key="1">
    <source>
        <dbReference type="EMBL" id="KAG7383908.1"/>
    </source>
</evidence>
<evidence type="ECO:0000313" key="2">
    <source>
        <dbReference type="Proteomes" id="UP000694044"/>
    </source>
</evidence>
<reference evidence="1" key="1">
    <citation type="submission" date="2021-02" db="EMBL/GenBank/DDBJ databases">
        <authorList>
            <person name="Palmer J.M."/>
        </authorList>
    </citation>
    <scope>NUCLEOTIDE SEQUENCE</scope>
    <source>
        <strain evidence="1">SCRP734</strain>
    </source>
</reference>
<dbReference type="EMBL" id="JAGDFM010000163">
    <property type="protein sequence ID" value="KAG7383908.1"/>
    <property type="molecule type" value="Genomic_DNA"/>
</dbReference>
<keyword evidence="2" id="KW-1185">Reference proteome</keyword>
<proteinExistence type="predicted"/>
<dbReference type="Proteomes" id="UP000694044">
    <property type="component" value="Unassembled WGS sequence"/>
</dbReference>
<gene>
    <name evidence="1" type="ORF">PHYPSEUDO_003201</name>
</gene>
<protein>
    <submittedName>
        <fullName evidence="1">Uncharacterized protein</fullName>
    </submittedName>
</protein>
<dbReference type="AlphaFoldDB" id="A0A8T1VUL2"/>
<accession>A0A8T1VUL2</accession>
<organism evidence="1 2">
    <name type="scientific">Phytophthora pseudosyringae</name>
    <dbReference type="NCBI Taxonomy" id="221518"/>
    <lineage>
        <taxon>Eukaryota</taxon>
        <taxon>Sar</taxon>
        <taxon>Stramenopiles</taxon>
        <taxon>Oomycota</taxon>
        <taxon>Peronosporomycetes</taxon>
        <taxon>Peronosporales</taxon>
        <taxon>Peronosporaceae</taxon>
        <taxon>Phytophthora</taxon>
    </lineage>
</organism>